<dbReference type="SUPFAM" id="SSF56672">
    <property type="entry name" value="DNA/RNA polymerases"/>
    <property type="match status" value="1"/>
</dbReference>
<protein>
    <recommendedName>
        <fullName evidence="1">Reverse transcriptase Ty1/copia-type domain-containing protein</fullName>
    </recommendedName>
</protein>
<dbReference type="InterPro" id="IPR043502">
    <property type="entry name" value="DNA/RNA_pol_sf"/>
</dbReference>
<sequence length="230" mass="26143">MGTWEITDLPSSVNTVDARWVLKIKTDANLVLMKFKARLVVRGFTQKEGINYTEIFALVAPIQPIRGVLAFTAVQDWEVDSIDVKQAYLNLNLHHDIYLKPPIRMKIPPGKIRFHCMPSAPCLYTRGMGSRITVITAYVDDMLIASPSCEEVDHTKGEIMSKWGTEDNRQIKEFLSIKIIQNQNQRSLSLDLMAYVKAMVNKWLEWMTEKSWVPMQSIAGGAKGDKCLPQ</sequence>
<proteinExistence type="predicted"/>
<gene>
    <name evidence="2" type="ORF">UBRO_20989</name>
</gene>
<dbReference type="InterPro" id="IPR013103">
    <property type="entry name" value="RVT_2"/>
</dbReference>
<evidence type="ECO:0000313" key="2">
    <source>
        <dbReference type="EMBL" id="SAM68077.1"/>
    </source>
</evidence>
<accession>A0A1K0FWS9</accession>
<organism evidence="2 3">
    <name type="scientific">Ustilago bromivora</name>
    <dbReference type="NCBI Taxonomy" id="307758"/>
    <lineage>
        <taxon>Eukaryota</taxon>
        <taxon>Fungi</taxon>
        <taxon>Dikarya</taxon>
        <taxon>Basidiomycota</taxon>
        <taxon>Ustilaginomycotina</taxon>
        <taxon>Ustilaginomycetes</taxon>
        <taxon>Ustilaginales</taxon>
        <taxon>Ustilaginaceae</taxon>
        <taxon>Ustilago</taxon>
    </lineage>
</organism>
<dbReference type="EMBL" id="LT558118">
    <property type="protein sequence ID" value="SAM68077.1"/>
    <property type="molecule type" value="Genomic_DNA"/>
</dbReference>
<name>A0A1K0FWS9_9BASI</name>
<reference evidence="3" key="1">
    <citation type="submission" date="2016-04" db="EMBL/GenBank/DDBJ databases">
        <authorList>
            <person name="Guldener U."/>
            <person name="Guldener U."/>
        </authorList>
    </citation>
    <scope>NUCLEOTIDE SEQUENCE [LARGE SCALE GENOMIC DNA]</scope>
    <source>
        <strain evidence="3">UB2112</strain>
    </source>
</reference>
<dbReference type="AlphaFoldDB" id="A0A1K0FWS9"/>
<feature type="domain" description="Reverse transcriptase Ty1/copia-type" evidence="1">
    <location>
        <begin position="3"/>
        <end position="107"/>
    </location>
</feature>
<evidence type="ECO:0000313" key="3">
    <source>
        <dbReference type="Proteomes" id="UP000179920"/>
    </source>
</evidence>
<feature type="domain" description="Reverse transcriptase Ty1/copia-type" evidence="1">
    <location>
        <begin position="112"/>
        <end position="203"/>
    </location>
</feature>
<evidence type="ECO:0000259" key="1">
    <source>
        <dbReference type="Pfam" id="PF07727"/>
    </source>
</evidence>
<dbReference type="Pfam" id="PF07727">
    <property type="entry name" value="RVT_2"/>
    <property type="match status" value="2"/>
</dbReference>
<dbReference type="Proteomes" id="UP000179920">
    <property type="component" value="Chromosome II"/>
</dbReference>